<dbReference type="RefSeq" id="WP_018324049.1">
    <property type="nucleotide sequence ID" value="NZ_JACHBK010000001.1"/>
</dbReference>
<dbReference type="InterPro" id="IPR002734">
    <property type="entry name" value="RibDG_C"/>
</dbReference>
<dbReference type="PANTHER" id="PTHR38011:SF11">
    <property type="entry name" value="2,5-DIAMINO-6-RIBOSYLAMINO-4(3H)-PYRIMIDINONE 5'-PHOSPHATE REDUCTASE"/>
    <property type="match status" value="1"/>
</dbReference>
<dbReference type="AlphaFoldDB" id="A0A7W8U6P3"/>
<reference evidence="2 3" key="1">
    <citation type="submission" date="2020-08" db="EMBL/GenBank/DDBJ databases">
        <title>Genomic Encyclopedia of Type Strains, Phase IV (KMG-V): Genome sequencing to study the core and pangenomes of soil and plant-associated prokaryotes.</title>
        <authorList>
            <person name="Whitman W."/>
        </authorList>
    </citation>
    <scope>NUCLEOTIDE SEQUENCE [LARGE SCALE GENOMIC DNA]</scope>
    <source>
        <strain evidence="2 3">SEMIA 4084</strain>
    </source>
</reference>
<name>A0A7W8U6P3_9HYPH</name>
<sequence length="187" mass="20768">MGKVVVWNLMSLDGYFEGARKWDLDFHLLVWGPELEALSKEIGGKAEALVFGRVTYEGMKAYWTTTEDETEIKTFMNALPKLVGSRTLETADWNNSRVVTDVPAELKRLKQASDKNIYIFGSAELVASLLPDGVIDEIMVCVVPVLLGQGTPLFKLADERTSLKLLESRPLQSGGVILRYQTEKSAA</sequence>
<dbReference type="Pfam" id="PF01872">
    <property type="entry name" value="RibD_C"/>
    <property type="match status" value="1"/>
</dbReference>
<proteinExistence type="predicted"/>
<evidence type="ECO:0000259" key="1">
    <source>
        <dbReference type="Pfam" id="PF01872"/>
    </source>
</evidence>
<organism evidence="2 3">
    <name type="scientific">Rhizobium giardinii</name>
    <dbReference type="NCBI Taxonomy" id="56731"/>
    <lineage>
        <taxon>Bacteria</taxon>
        <taxon>Pseudomonadati</taxon>
        <taxon>Pseudomonadota</taxon>
        <taxon>Alphaproteobacteria</taxon>
        <taxon>Hyphomicrobiales</taxon>
        <taxon>Rhizobiaceae</taxon>
        <taxon>Rhizobium/Agrobacterium group</taxon>
        <taxon>Rhizobium</taxon>
    </lineage>
</organism>
<dbReference type="GO" id="GO:0009231">
    <property type="term" value="P:riboflavin biosynthetic process"/>
    <property type="evidence" value="ECO:0007669"/>
    <property type="project" value="InterPro"/>
</dbReference>
<comment type="caution">
    <text evidence="2">The sequence shown here is derived from an EMBL/GenBank/DDBJ whole genome shotgun (WGS) entry which is preliminary data.</text>
</comment>
<dbReference type="Proteomes" id="UP000585507">
    <property type="component" value="Unassembled WGS sequence"/>
</dbReference>
<dbReference type="InterPro" id="IPR050765">
    <property type="entry name" value="Riboflavin_Biosynth_HTPR"/>
</dbReference>
<dbReference type="EMBL" id="JACHBK010000001">
    <property type="protein sequence ID" value="MBB5533743.1"/>
    <property type="molecule type" value="Genomic_DNA"/>
</dbReference>
<feature type="domain" description="Bacterial bifunctional deaminase-reductase C-terminal" evidence="1">
    <location>
        <begin position="3"/>
        <end position="174"/>
    </location>
</feature>
<accession>A0A7W8U6P3</accession>
<evidence type="ECO:0000313" key="3">
    <source>
        <dbReference type="Proteomes" id="UP000585507"/>
    </source>
</evidence>
<dbReference type="GO" id="GO:0008703">
    <property type="term" value="F:5-amino-6-(5-phosphoribosylamino)uracil reductase activity"/>
    <property type="evidence" value="ECO:0007669"/>
    <property type="project" value="InterPro"/>
</dbReference>
<dbReference type="SUPFAM" id="SSF53597">
    <property type="entry name" value="Dihydrofolate reductase-like"/>
    <property type="match status" value="1"/>
</dbReference>
<dbReference type="InterPro" id="IPR024072">
    <property type="entry name" value="DHFR-like_dom_sf"/>
</dbReference>
<gene>
    <name evidence="2" type="ORF">GGD55_000404</name>
</gene>
<dbReference type="PANTHER" id="PTHR38011">
    <property type="entry name" value="DIHYDROFOLATE REDUCTASE FAMILY PROTEIN (AFU_ORTHOLOGUE AFUA_8G06820)"/>
    <property type="match status" value="1"/>
</dbReference>
<keyword evidence="3" id="KW-1185">Reference proteome</keyword>
<protein>
    <submittedName>
        <fullName evidence="2">Dihydrofolate reductase</fullName>
    </submittedName>
</protein>
<evidence type="ECO:0000313" key="2">
    <source>
        <dbReference type="EMBL" id="MBB5533743.1"/>
    </source>
</evidence>
<dbReference type="Gene3D" id="3.40.430.10">
    <property type="entry name" value="Dihydrofolate Reductase, subunit A"/>
    <property type="match status" value="1"/>
</dbReference>